<comment type="similarity">
    <text evidence="1">Belongs to the ATP-dependent AMP-binding enzyme family.</text>
</comment>
<dbReference type="EMBL" id="LMXB01000031">
    <property type="protein sequence ID" value="KUO20699.1"/>
    <property type="molecule type" value="Genomic_DNA"/>
</dbReference>
<dbReference type="PANTHER" id="PTHR22754">
    <property type="entry name" value="DISCO-INTERACTING PROTEIN 2 DIP2 -RELATED"/>
    <property type="match status" value="1"/>
</dbReference>
<dbReference type="PANTHER" id="PTHR22754:SF32">
    <property type="entry name" value="DISCO-INTERACTING PROTEIN 2"/>
    <property type="match status" value="1"/>
</dbReference>
<dbReference type="Gene3D" id="3.40.50.12780">
    <property type="entry name" value="N-terminal domain of ligase-like"/>
    <property type="match status" value="1"/>
</dbReference>
<dbReference type="InterPro" id="IPR000873">
    <property type="entry name" value="AMP-dep_synth/lig_dom"/>
</dbReference>
<evidence type="ECO:0000313" key="3">
    <source>
        <dbReference type="EMBL" id="KUO20699.1"/>
    </source>
</evidence>
<dbReference type="GO" id="GO:0070566">
    <property type="term" value="F:adenylyltransferase activity"/>
    <property type="evidence" value="ECO:0007669"/>
    <property type="project" value="TreeGrafter"/>
</dbReference>
<dbReference type="GO" id="GO:0006633">
    <property type="term" value="P:fatty acid biosynthetic process"/>
    <property type="evidence" value="ECO:0007669"/>
    <property type="project" value="TreeGrafter"/>
</dbReference>
<organism evidence="3 4">
    <name type="scientific">Streptomyces dysideae</name>
    <dbReference type="NCBI Taxonomy" id="909626"/>
    <lineage>
        <taxon>Bacteria</taxon>
        <taxon>Bacillati</taxon>
        <taxon>Actinomycetota</taxon>
        <taxon>Actinomycetes</taxon>
        <taxon>Kitasatosporales</taxon>
        <taxon>Streptomycetaceae</taxon>
        <taxon>Streptomyces</taxon>
    </lineage>
</organism>
<feature type="domain" description="AMP-dependent synthetase/ligase" evidence="2">
    <location>
        <begin position="56"/>
        <end position="301"/>
    </location>
</feature>
<sequence length="449" mass="48045">MPPRGADPDWYARFIQRMCAATGAEKMLMDASLLPLLPPMEKVAFLSFEDALALRGPSTADPGAFTLTQFTSGSTAEPKGVVLPGDKIVANLRAIVEWLEIAPGDHVCTWLPLSHDMGLMGTFLGSLTAAGDTWAHGLDLVLMTPQGFLRSPARWLSACEEFGATITVAPNYAYDMAARRRGPAHDLGRLRTCVVGAEPIRAESLERFSQVFQDSGFDPTAFRPAYGMAETALAVTGTRLGVHWHATEIEPLPDDPRAGTGAAQGYLVVSSGAPLPGYEVRIDGDGIGEILVKGPSVADSYASGAPLPDADGWFHTRDLGVLHDGQLHVLGRTDDVFQVAGRNIYALDVEVYAGEVTGVRSGRVVAIPENGDLTLVAECEPDFCDRDSAHRLAQTLKQQIVARLGVAPRRVLLTRRGALPMTSSGKIRRKPLVTALQSSQVKILAGSLE</sequence>
<dbReference type="Pfam" id="PF00501">
    <property type="entry name" value="AMP-binding"/>
    <property type="match status" value="1"/>
</dbReference>
<dbReference type="SUPFAM" id="SSF56801">
    <property type="entry name" value="Acetyl-CoA synthetase-like"/>
    <property type="match status" value="1"/>
</dbReference>
<dbReference type="Gene3D" id="3.30.300.30">
    <property type="match status" value="1"/>
</dbReference>
<gene>
    <name evidence="3" type="ORF">AQJ91_12285</name>
</gene>
<dbReference type="AlphaFoldDB" id="A0A101V1F4"/>
<comment type="caution">
    <text evidence="3">The sequence shown here is derived from an EMBL/GenBank/DDBJ whole genome shotgun (WGS) entry which is preliminary data.</text>
</comment>
<evidence type="ECO:0000259" key="2">
    <source>
        <dbReference type="Pfam" id="PF00501"/>
    </source>
</evidence>
<proteinExistence type="inferred from homology"/>
<dbReference type="Proteomes" id="UP000053260">
    <property type="component" value="Unassembled WGS sequence"/>
</dbReference>
<reference evidence="3 4" key="1">
    <citation type="submission" date="2015-10" db="EMBL/GenBank/DDBJ databases">
        <title>Draft genome sequence of Streptomyces sp. RV15, isolated from a marine sponge.</title>
        <authorList>
            <person name="Ruckert C."/>
            <person name="Abdelmohsen U.R."/>
            <person name="Winkler A."/>
            <person name="Hentschel U."/>
            <person name="Kalinowski J."/>
            <person name="Kampfer P."/>
            <person name="Glaeser S."/>
        </authorList>
    </citation>
    <scope>NUCLEOTIDE SEQUENCE [LARGE SCALE GENOMIC DNA]</scope>
    <source>
        <strain evidence="3 4">RV15</strain>
    </source>
</reference>
<evidence type="ECO:0000256" key="1">
    <source>
        <dbReference type="ARBA" id="ARBA00006432"/>
    </source>
</evidence>
<evidence type="ECO:0000313" key="4">
    <source>
        <dbReference type="Proteomes" id="UP000053260"/>
    </source>
</evidence>
<dbReference type="InterPro" id="IPR042099">
    <property type="entry name" value="ANL_N_sf"/>
</dbReference>
<name>A0A101V1F4_9ACTN</name>
<protein>
    <recommendedName>
        <fullName evidence="2">AMP-dependent synthetase/ligase domain-containing protein</fullName>
    </recommendedName>
</protein>
<dbReference type="STRING" id="909626.AQJ91_12285"/>
<keyword evidence="4" id="KW-1185">Reference proteome</keyword>
<dbReference type="InterPro" id="IPR045851">
    <property type="entry name" value="AMP-bd_C_sf"/>
</dbReference>
<dbReference type="GO" id="GO:0005886">
    <property type="term" value="C:plasma membrane"/>
    <property type="evidence" value="ECO:0007669"/>
    <property type="project" value="TreeGrafter"/>
</dbReference>
<accession>A0A101V1F4</accession>